<name>A0A8H3DTD7_9AGAM</name>
<dbReference type="SUPFAM" id="SSF81901">
    <property type="entry name" value="HCP-like"/>
    <property type="match status" value="1"/>
</dbReference>
<dbReference type="Proteomes" id="UP000663843">
    <property type="component" value="Unassembled WGS sequence"/>
</dbReference>
<dbReference type="PANTHER" id="PTHR19959:SF119">
    <property type="entry name" value="FUNGAL LIPASE-LIKE DOMAIN-CONTAINING PROTEIN"/>
    <property type="match status" value="1"/>
</dbReference>
<accession>A0A8H3DTD7</accession>
<evidence type="ECO:0000313" key="1">
    <source>
        <dbReference type="EMBL" id="CAE6541719.1"/>
    </source>
</evidence>
<dbReference type="AlphaFoldDB" id="A0A8H3DTD7"/>
<dbReference type="InterPro" id="IPR011990">
    <property type="entry name" value="TPR-like_helical_dom_sf"/>
</dbReference>
<proteinExistence type="predicted"/>
<comment type="caution">
    <text evidence="1">The sequence shown here is derived from an EMBL/GenBank/DDBJ whole genome shotgun (WGS) entry which is preliminary data.</text>
</comment>
<protein>
    <submittedName>
        <fullName evidence="1">Uncharacterized protein</fullName>
    </submittedName>
</protein>
<sequence length="794" mass="88399">MDQPAQQTLQETDEEIKAFSLLCSEDLDDPVILNCLATAHTRRFDLRHGLEDIQTAIKYASAGLALAPTDEWILEDLLRSLGTALGERFQLLGDLDDIEKSIEYKSRALGMTPDDDSYLPLHLANLAISCKTRFEQLGEPGDIEKAIEYDSRAVGLTPEGHPGLPSLLSGLGSSLGYRFRCLGKLGDIEKAIELQSRGLALAPDGHPGLASMLNSLGSSYNDQFQRLGRLDDLEKAIEYGSRALALTPNSHPKLPLRLANMGNNYIYRFHRLGVIDDLEKAIQYESQAVALTPDGHPGLPVWLGNLGRSYSYQFHRLGQLGDLKKAIEHGTRALQLTPGTHLQLPRLLINLGAFHIYRFRCLSELHDLEKAIQYASRALVVIPDGHPELSSNLANLGACHIYRFQRLGEPDDIEQALKYASRALALTPDGHPHLLRRLATLGAAYSDRFRLVSGKLVDLEKAIKYESRALAKITENDPNYSCSSVAGSPRDKFKHAYRWATHASKGAPLDPIQAYQTTIDLLPQFIWLGSTTDQRYKDLRTMENLALNAAHAAIVFSGPALALEWLEHARCIVWNQNLTLRSPLDQLQDSHPILAARLQWVTSQLHHTSSESREIPELYSAHDLVSSEQIGQRHRRLAREYDELLLQARKSSGFENFLRPTKVDNLFCAARYGVIVVINCHEDPCDALFVLPDHHSIAHLPLPNFSRTKALSVRSKIDASLQHGGLRERGIRVRREVGGKDEFASALAALWDDVVKPILDFLEYTTDSSRDNLPYITWCPTGAATFLPLHAAGN</sequence>
<dbReference type="PANTHER" id="PTHR19959">
    <property type="entry name" value="KINESIN LIGHT CHAIN"/>
    <property type="match status" value="1"/>
</dbReference>
<gene>
    <name evidence="1" type="ORF">RDB_LOCUS198933</name>
</gene>
<dbReference type="EMBL" id="CAJMWT010010330">
    <property type="protein sequence ID" value="CAE6541719.1"/>
    <property type="molecule type" value="Genomic_DNA"/>
</dbReference>
<reference evidence="1" key="1">
    <citation type="submission" date="2021-01" db="EMBL/GenBank/DDBJ databases">
        <authorList>
            <person name="Kaushik A."/>
        </authorList>
    </citation>
    <scope>NUCLEOTIDE SEQUENCE</scope>
    <source>
        <strain evidence="1">AG2-2IIIB</strain>
    </source>
</reference>
<evidence type="ECO:0000313" key="2">
    <source>
        <dbReference type="Proteomes" id="UP000663843"/>
    </source>
</evidence>
<organism evidence="1 2">
    <name type="scientific">Rhizoctonia solani</name>
    <dbReference type="NCBI Taxonomy" id="456999"/>
    <lineage>
        <taxon>Eukaryota</taxon>
        <taxon>Fungi</taxon>
        <taxon>Dikarya</taxon>
        <taxon>Basidiomycota</taxon>
        <taxon>Agaricomycotina</taxon>
        <taxon>Agaricomycetes</taxon>
        <taxon>Cantharellales</taxon>
        <taxon>Ceratobasidiaceae</taxon>
        <taxon>Rhizoctonia</taxon>
    </lineage>
</organism>
<dbReference type="SMART" id="SM00028">
    <property type="entry name" value="TPR"/>
    <property type="match status" value="6"/>
</dbReference>
<dbReference type="InterPro" id="IPR019734">
    <property type="entry name" value="TPR_rpt"/>
</dbReference>
<dbReference type="Gene3D" id="1.25.40.10">
    <property type="entry name" value="Tetratricopeptide repeat domain"/>
    <property type="match status" value="2"/>
</dbReference>